<evidence type="ECO:0000256" key="7">
    <source>
        <dbReference type="SAM" id="Phobius"/>
    </source>
</evidence>
<reference evidence="10" key="1">
    <citation type="journal article" date="2019" name="Int. J. Syst. Evol. Microbiol.">
        <title>The Global Catalogue of Microorganisms (GCM) 10K type strain sequencing project: providing services to taxonomists for standard genome sequencing and annotation.</title>
        <authorList>
            <consortium name="The Broad Institute Genomics Platform"/>
            <consortium name="The Broad Institute Genome Sequencing Center for Infectious Disease"/>
            <person name="Wu L."/>
            <person name="Ma J."/>
        </authorList>
    </citation>
    <scope>NUCLEOTIDE SEQUENCE [LARGE SCALE GENOMIC DNA]</scope>
    <source>
        <strain evidence="10">CGMCC 4.7371</strain>
    </source>
</reference>
<dbReference type="EMBL" id="BMNI01000012">
    <property type="protein sequence ID" value="GGO93357.1"/>
    <property type="molecule type" value="Genomic_DNA"/>
</dbReference>
<dbReference type="PANTHER" id="PTHR32309:SF13">
    <property type="entry name" value="FERRIC ENTEROBACTIN TRANSPORT PROTEIN FEPE"/>
    <property type="match status" value="1"/>
</dbReference>
<keyword evidence="5 7" id="KW-1133">Transmembrane helix</keyword>
<feature type="domain" description="Polysaccharide chain length determinant N-terminal" evidence="8">
    <location>
        <begin position="3"/>
        <end position="91"/>
    </location>
</feature>
<dbReference type="PANTHER" id="PTHR32309">
    <property type="entry name" value="TYROSINE-PROTEIN KINASE"/>
    <property type="match status" value="1"/>
</dbReference>
<keyword evidence="3" id="KW-1003">Cell membrane</keyword>
<organism evidence="9 10">
    <name type="scientific">Nocardioides phosphati</name>
    <dbReference type="NCBI Taxonomy" id="1867775"/>
    <lineage>
        <taxon>Bacteria</taxon>
        <taxon>Bacillati</taxon>
        <taxon>Actinomycetota</taxon>
        <taxon>Actinomycetes</taxon>
        <taxon>Propionibacteriales</taxon>
        <taxon>Nocardioidaceae</taxon>
        <taxon>Nocardioides</taxon>
    </lineage>
</organism>
<evidence type="ECO:0000313" key="10">
    <source>
        <dbReference type="Proteomes" id="UP000655410"/>
    </source>
</evidence>
<evidence type="ECO:0000256" key="3">
    <source>
        <dbReference type="ARBA" id="ARBA00022475"/>
    </source>
</evidence>
<comment type="caution">
    <text evidence="9">The sequence shown here is derived from an EMBL/GenBank/DDBJ whole genome shotgun (WGS) entry which is preliminary data.</text>
</comment>
<keyword evidence="6 7" id="KW-0472">Membrane</keyword>
<dbReference type="Pfam" id="PF02706">
    <property type="entry name" value="Wzz"/>
    <property type="match status" value="1"/>
</dbReference>
<keyword evidence="4 7" id="KW-0812">Transmembrane</keyword>
<evidence type="ECO:0000256" key="4">
    <source>
        <dbReference type="ARBA" id="ARBA00022692"/>
    </source>
</evidence>
<keyword evidence="10" id="KW-1185">Reference proteome</keyword>
<evidence type="ECO:0000256" key="2">
    <source>
        <dbReference type="ARBA" id="ARBA00006683"/>
    </source>
</evidence>
<evidence type="ECO:0000259" key="8">
    <source>
        <dbReference type="Pfam" id="PF02706"/>
    </source>
</evidence>
<gene>
    <name evidence="9" type="ORF">GCM10011584_31860</name>
</gene>
<comment type="subcellular location">
    <subcellularLocation>
        <location evidence="1">Cell membrane</location>
        <topology evidence="1">Multi-pass membrane protein</topology>
    </subcellularLocation>
</comment>
<sequence length="207" mass="21764">MDVELRTYVGVLVRHWLLILLAMFLGVASAGAVLLLGAPRYTSTAKILFSASRVDTGQDLAYAGSYVQSRIQTYKGLTTSSAVLAPVIEDLGLKTTPRKLAREITVQTSQIDTLLGVKVESTHRREAVAIADAVASRLITEVLALENAGASAHDPGVRGVVVGPPALADAVSSRHVPVDLLIGLLLGAFVGVGAVTVRHLLRDPEPA</sequence>
<dbReference type="InterPro" id="IPR003856">
    <property type="entry name" value="LPS_length_determ_N"/>
</dbReference>
<evidence type="ECO:0000256" key="1">
    <source>
        <dbReference type="ARBA" id="ARBA00004651"/>
    </source>
</evidence>
<proteinExistence type="inferred from homology"/>
<dbReference type="Proteomes" id="UP000655410">
    <property type="component" value="Unassembled WGS sequence"/>
</dbReference>
<protein>
    <recommendedName>
        <fullName evidence="8">Polysaccharide chain length determinant N-terminal domain-containing protein</fullName>
    </recommendedName>
</protein>
<evidence type="ECO:0000313" key="9">
    <source>
        <dbReference type="EMBL" id="GGO93357.1"/>
    </source>
</evidence>
<feature type="transmembrane region" description="Helical" evidence="7">
    <location>
        <begin position="16"/>
        <end position="38"/>
    </location>
</feature>
<evidence type="ECO:0000256" key="6">
    <source>
        <dbReference type="ARBA" id="ARBA00023136"/>
    </source>
</evidence>
<name>A0ABQ2ND30_9ACTN</name>
<feature type="transmembrane region" description="Helical" evidence="7">
    <location>
        <begin position="180"/>
        <end position="201"/>
    </location>
</feature>
<comment type="similarity">
    <text evidence="2">Belongs to the CpsC/CapA family.</text>
</comment>
<evidence type="ECO:0000256" key="5">
    <source>
        <dbReference type="ARBA" id="ARBA00022989"/>
    </source>
</evidence>
<dbReference type="InterPro" id="IPR050445">
    <property type="entry name" value="Bact_polysacc_biosynth/exp"/>
</dbReference>
<accession>A0ABQ2ND30</accession>